<dbReference type="InterPro" id="IPR013761">
    <property type="entry name" value="SAM/pointed_sf"/>
</dbReference>
<evidence type="ECO:0000256" key="1">
    <source>
        <dbReference type="ARBA" id="ARBA00022741"/>
    </source>
</evidence>
<evidence type="ECO:0000259" key="5">
    <source>
        <dbReference type="PROSITE" id="PS50125"/>
    </source>
</evidence>
<dbReference type="InterPro" id="IPR001054">
    <property type="entry name" value="A/G_cyclase"/>
</dbReference>
<evidence type="ECO:0000256" key="2">
    <source>
        <dbReference type="ARBA" id="ARBA00022840"/>
    </source>
</evidence>
<dbReference type="SMART" id="SM00454">
    <property type="entry name" value="SAM"/>
    <property type="match status" value="1"/>
</dbReference>
<dbReference type="Pfam" id="PF00536">
    <property type="entry name" value="SAM_1"/>
    <property type="match status" value="1"/>
</dbReference>
<sequence>MSDMAQWLASLNLEQYAEAFENDAIEIDLLPELTDDDLKALGVVALGHRKRILKAITALSPEPESSPGPTSRSTPSTDSQLQSPSAAQPAVSQAERRQLTVMFCDLVGSVALAEQMDVEDYRDLLTGFRNAVVSQIEAAHGFVAKHLGDGILAYFGYPQASENDPERAVRAGLGIVEAVTVLDSPGGAVAKVRVGIATGEAVVGDVLETGASDQSELAALGTTPNLAARLQGEAEPDSVIISETTQRVVSGLFELQELPPRTLKGMTEDVSPFRVVRELRGQSRFAARTGSQLSSFVGRSEELGSLNHRWSRTQAGEGQVAMVVGVPGIGKSRLLQELTEQLDTGPAGSVSFQCSPDHENSAFYPVTSGFERMLGFSSSMLPQTRRDLLTEHLQVFSGSEQMELGFLPEFLGIESDDTLAEADLEGPARRRERTLRVLVDYVINRAAGSAFVCIIEDVHWADPSTNELISRLVNAIEDQKVFLVLTTRPGYQAGWTDSPHAQVLTLSRLGRVEGAELAEAVAVATSGLNPETLKEILARGEGNPLYIEELTRSVQQHHAGATAQTAVPASLRDSLMARLDALGAGKAVAQWASVIGRTFDSAVLHAVWDKEPENLRQGLEELERAGLASREGEGELTRYVFRNNLIRDTAYDTLLRDARSVLHRRLASVIENEFPDLRKRQPELLARHYAAAGVADTAIEFWLDAVRLTFGRSAMAEALAHVASAEAELASVADTAHRAQLELATALLKGPALMNAHGSGSQVVADTYQHALELAERVGRAEDRFTATWGLWLHHQMVGNFESAQASADDIVTIGRDLSDSTYLLQAHHSAWTTEGHVGNHEKTHRHTEEGLALYDFEKHRRSMVMYGDHDAGVCGYVHRNLTSWSLGYFDQAEELASSAVELARKLKHPPSLMMAETHAAMFCQFLGEADRVLEIAERIEQSSATYGLTSWRLNAEILIGWAKALSGEPGGFAQMETAIAAREAA</sequence>
<evidence type="ECO:0000259" key="4">
    <source>
        <dbReference type="PROSITE" id="PS50105"/>
    </source>
</evidence>
<dbReference type="PROSITE" id="PS50125">
    <property type="entry name" value="GUANYLATE_CYCLASE_2"/>
    <property type="match status" value="1"/>
</dbReference>
<evidence type="ECO:0000256" key="3">
    <source>
        <dbReference type="SAM" id="MobiDB-lite"/>
    </source>
</evidence>
<dbReference type="Pfam" id="PF13191">
    <property type="entry name" value="AAA_16"/>
    <property type="match status" value="1"/>
</dbReference>
<protein>
    <recommendedName>
        <fullName evidence="7">Guanylate cyclase domain-containing protein</fullName>
    </recommendedName>
</protein>
<dbReference type="GO" id="GO:0005524">
    <property type="term" value="F:ATP binding"/>
    <property type="evidence" value="ECO:0007669"/>
    <property type="project" value="UniProtKB-KW"/>
</dbReference>
<dbReference type="SMART" id="SM00044">
    <property type="entry name" value="CYCc"/>
    <property type="match status" value="1"/>
</dbReference>
<keyword evidence="1" id="KW-0547">Nucleotide-binding</keyword>
<dbReference type="SUPFAM" id="SSF52540">
    <property type="entry name" value="P-loop containing nucleoside triphosphate hydrolases"/>
    <property type="match status" value="1"/>
</dbReference>
<dbReference type="InterPro" id="IPR001660">
    <property type="entry name" value="SAM"/>
</dbReference>
<dbReference type="GO" id="GO:0005737">
    <property type="term" value="C:cytoplasm"/>
    <property type="evidence" value="ECO:0007669"/>
    <property type="project" value="TreeGrafter"/>
</dbReference>
<dbReference type="SUPFAM" id="SSF47769">
    <property type="entry name" value="SAM/Pointed domain"/>
    <property type="match status" value="1"/>
</dbReference>
<dbReference type="Gene3D" id="1.10.150.50">
    <property type="entry name" value="Transcription Factor, Ets-1"/>
    <property type="match status" value="1"/>
</dbReference>
<dbReference type="PANTHER" id="PTHR16305">
    <property type="entry name" value="TESTICULAR SOLUBLE ADENYLYL CYCLASE"/>
    <property type="match status" value="1"/>
</dbReference>
<keyword evidence="2" id="KW-0067">ATP-binding</keyword>
<feature type="region of interest" description="Disordered" evidence="3">
    <location>
        <begin position="57"/>
        <end position="90"/>
    </location>
</feature>
<dbReference type="InterPro" id="IPR011990">
    <property type="entry name" value="TPR-like_helical_dom_sf"/>
</dbReference>
<dbReference type="PROSITE" id="PS50105">
    <property type="entry name" value="SAM_DOMAIN"/>
    <property type="match status" value="1"/>
</dbReference>
<feature type="domain" description="SAM" evidence="4">
    <location>
        <begin position="1"/>
        <end position="62"/>
    </location>
</feature>
<feature type="non-terminal residue" evidence="6">
    <location>
        <position position="986"/>
    </location>
</feature>
<dbReference type="SUPFAM" id="SSF55073">
    <property type="entry name" value="Nucleotide cyclase"/>
    <property type="match status" value="1"/>
</dbReference>
<accession>A0A381X2S8</accession>
<dbReference type="GO" id="GO:0009190">
    <property type="term" value="P:cyclic nucleotide biosynthetic process"/>
    <property type="evidence" value="ECO:0007669"/>
    <property type="project" value="InterPro"/>
</dbReference>
<dbReference type="Gene3D" id="3.30.70.1230">
    <property type="entry name" value="Nucleotide cyclase"/>
    <property type="match status" value="1"/>
</dbReference>
<dbReference type="InterPro" id="IPR029787">
    <property type="entry name" value="Nucleotide_cyclase"/>
</dbReference>
<dbReference type="CDD" id="cd09487">
    <property type="entry name" value="SAM_superfamily"/>
    <property type="match status" value="1"/>
</dbReference>
<evidence type="ECO:0008006" key="7">
    <source>
        <dbReference type="Google" id="ProtNLM"/>
    </source>
</evidence>
<reference evidence="6" key="1">
    <citation type="submission" date="2018-05" db="EMBL/GenBank/DDBJ databases">
        <authorList>
            <person name="Lanie J.A."/>
            <person name="Ng W.-L."/>
            <person name="Kazmierczak K.M."/>
            <person name="Andrzejewski T.M."/>
            <person name="Davidsen T.M."/>
            <person name="Wayne K.J."/>
            <person name="Tettelin H."/>
            <person name="Glass J.I."/>
            <person name="Rusch D."/>
            <person name="Podicherti R."/>
            <person name="Tsui H.-C.T."/>
            <person name="Winkler M.E."/>
        </authorList>
    </citation>
    <scope>NUCLEOTIDE SEQUENCE</scope>
</reference>
<organism evidence="6">
    <name type="scientific">marine metagenome</name>
    <dbReference type="NCBI Taxonomy" id="408172"/>
    <lineage>
        <taxon>unclassified sequences</taxon>
        <taxon>metagenomes</taxon>
        <taxon>ecological metagenomes</taxon>
    </lineage>
</organism>
<dbReference type="AlphaFoldDB" id="A0A381X2S8"/>
<dbReference type="CDD" id="cd07302">
    <property type="entry name" value="CHD"/>
    <property type="match status" value="1"/>
</dbReference>
<evidence type="ECO:0000313" key="6">
    <source>
        <dbReference type="EMBL" id="SVA58892.1"/>
    </source>
</evidence>
<feature type="domain" description="Guanylate cyclase" evidence="5">
    <location>
        <begin position="100"/>
        <end position="231"/>
    </location>
</feature>
<dbReference type="InterPro" id="IPR027417">
    <property type="entry name" value="P-loop_NTPase"/>
</dbReference>
<dbReference type="Pfam" id="PF00211">
    <property type="entry name" value="Guanylate_cyc"/>
    <property type="match status" value="1"/>
</dbReference>
<dbReference type="InterPro" id="IPR041664">
    <property type="entry name" value="AAA_16"/>
</dbReference>
<feature type="compositionally biased region" description="Low complexity" evidence="3">
    <location>
        <begin position="60"/>
        <end position="90"/>
    </location>
</feature>
<name>A0A381X2S8_9ZZZZ</name>
<dbReference type="GO" id="GO:0035556">
    <property type="term" value="P:intracellular signal transduction"/>
    <property type="evidence" value="ECO:0007669"/>
    <property type="project" value="InterPro"/>
</dbReference>
<gene>
    <name evidence="6" type="ORF">METZ01_LOCUS111746</name>
</gene>
<dbReference type="EMBL" id="UINC01013667">
    <property type="protein sequence ID" value="SVA58892.1"/>
    <property type="molecule type" value="Genomic_DNA"/>
</dbReference>
<dbReference type="Gene3D" id="1.25.40.10">
    <property type="entry name" value="Tetratricopeptide repeat domain"/>
    <property type="match status" value="1"/>
</dbReference>
<proteinExistence type="predicted"/>
<dbReference type="GO" id="GO:0004016">
    <property type="term" value="F:adenylate cyclase activity"/>
    <property type="evidence" value="ECO:0007669"/>
    <property type="project" value="TreeGrafter"/>
</dbReference>
<dbReference type="Gene3D" id="3.40.50.300">
    <property type="entry name" value="P-loop containing nucleotide triphosphate hydrolases"/>
    <property type="match status" value="1"/>
</dbReference>
<dbReference type="PANTHER" id="PTHR16305:SF28">
    <property type="entry name" value="GUANYLATE CYCLASE DOMAIN-CONTAINING PROTEIN"/>
    <property type="match status" value="1"/>
</dbReference>